<comment type="subunit">
    <text evidence="4">Homodimer.</text>
</comment>
<evidence type="ECO:0000256" key="5">
    <source>
        <dbReference type="PIRSR" id="PIRSR001430-1"/>
    </source>
</evidence>
<proteinExistence type="inferred from homology"/>
<dbReference type="EC" id="5.4.99.12" evidence="4"/>
<dbReference type="InterPro" id="IPR001406">
    <property type="entry name" value="PsdUridine_synth_TruA"/>
</dbReference>
<feature type="active site" description="Nucleophile" evidence="4 5">
    <location>
        <position position="56"/>
    </location>
</feature>
<sequence length="275" mass="31888">MTEDPRNYALLIEFDGGCFFGYQSQKQSPTVQEEIEKALEVLLKKETRIWGAGRTDTGVHARGMIVNFKTDSPIPNLSKFLLGMNALTDRGLAIHEITEVPFNFNSQFSCTAREYEYLLVNARFPRPVWKNRAFWYQHRIDVSRLREELELLKGEHDFRSLAKATSMRNRRSTTRVIYDASLLESEEEPGLLRLRIKANGFLHNMVRILTGTLFEIAIEKRKETNILKILSSKDRTIAGITLPPYGLYFLKAYYDSFPQIDRMYQSRKEFGGVSR</sequence>
<keyword evidence="3 4" id="KW-0413">Isomerase</keyword>
<dbReference type="InterPro" id="IPR020095">
    <property type="entry name" value="PsdUridine_synth_TruA_C"/>
</dbReference>
<comment type="catalytic activity">
    <reaction evidence="4 7">
        <text>uridine(38/39/40) in tRNA = pseudouridine(38/39/40) in tRNA</text>
        <dbReference type="Rhea" id="RHEA:22376"/>
        <dbReference type="Rhea" id="RHEA-COMP:10085"/>
        <dbReference type="Rhea" id="RHEA-COMP:10087"/>
        <dbReference type="ChEBI" id="CHEBI:65314"/>
        <dbReference type="ChEBI" id="CHEBI:65315"/>
        <dbReference type="EC" id="5.4.99.12"/>
    </reaction>
</comment>
<dbReference type="HAMAP" id="MF_00171">
    <property type="entry name" value="TruA"/>
    <property type="match status" value="1"/>
</dbReference>
<dbReference type="InterPro" id="IPR020097">
    <property type="entry name" value="PsdUridine_synth_TruA_a/b_dom"/>
</dbReference>
<dbReference type="GO" id="GO:0160147">
    <property type="term" value="F:tRNA pseudouridine(38-40) synthase activity"/>
    <property type="evidence" value="ECO:0007669"/>
    <property type="project" value="UniProtKB-EC"/>
</dbReference>
<evidence type="ECO:0000313" key="10">
    <source>
        <dbReference type="Proteomes" id="UP000232196"/>
    </source>
</evidence>
<evidence type="ECO:0000256" key="6">
    <source>
        <dbReference type="PIRSR" id="PIRSR001430-2"/>
    </source>
</evidence>
<evidence type="ECO:0000313" key="9">
    <source>
        <dbReference type="EMBL" id="PJZ24542.1"/>
    </source>
</evidence>
<comment type="caution">
    <text evidence="9">The sequence shown here is derived from an EMBL/GenBank/DDBJ whole genome shotgun (WGS) entry which is preliminary data.</text>
</comment>
<comment type="similarity">
    <text evidence="1 4 7">Belongs to the tRNA pseudouridine synthase TruA family.</text>
</comment>
<dbReference type="FunFam" id="3.30.70.580:FF:000001">
    <property type="entry name" value="tRNA pseudouridine synthase A"/>
    <property type="match status" value="1"/>
</dbReference>
<name>A0A2M9XAG8_9LEPT</name>
<dbReference type="EMBL" id="NPDN01000008">
    <property type="protein sequence ID" value="PJZ24542.1"/>
    <property type="molecule type" value="Genomic_DNA"/>
</dbReference>
<comment type="caution">
    <text evidence="4">Lacks conserved residue(s) required for the propagation of feature annotation.</text>
</comment>
<evidence type="ECO:0000256" key="2">
    <source>
        <dbReference type="ARBA" id="ARBA00022694"/>
    </source>
</evidence>
<reference evidence="9 10" key="1">
    <citation type="submission" date="2017-07" db="EMBL/GenBank/DDBJ databases">
        <title>Leptospira spp. isolated from tropical soils.</title>
        <authorList>
            <person name="Thibeaux R."/>
            <person name="Iraola G."/>
            <person name="Ferres I."/>
            <person name="Bierque E."/>
            <person name="Girault D."/>
            <person name="Soupe-Gilbert M.-E."/>
            <person name="Picardeau M."/>
            <person name="Goarant C."/>
        </authorList>
    </citation>
    <scope>NUCLEOTIDE SEQUENCE [LARGE SCALE GENOMIC DNA]</scope>
    <source>
        <strain evidence="9 10">MCA1-C-A1</strain>
    </source>
</reference>
<dbReference type="PIRSF" id="PIRSF001430">
    <property type="entry name" value="tRNA_psdUrid_synth"/>
    <property type="match status" value="1"/>
</dbReference>
<dbReference type="PANTHER" id="PTHR11142:SF0">
    <property type="entry name" value="TRNA PSEUDOURIDINE SYNTHASE-LIKE 1"/>
    <property type="match status" value="1"/>
</dbReference>
<evidence type="ECO:0000259" key="8">
    <source>
        <dbReference type="Pfam" id="PF01416"/>
    </source>
</evidence>
<dbReference type="PANTHER" id="PTHR11142">
    <property type="entry name" value="PSEUDOURIDYLATE SYNTHASE"/>
    <property type="match status" value="1"/>
</dbReference>
<evidence type="ECO:0000256" key="1">
    <source>
        <dbReference type="ARBA" id="ARBA00009375"/>
    </source>
</evidence>
<accession>A0A2M9XAG8</accession>
<feature type="binding site" evidence="4 6">
    <location>
        <position position="115"/>
    </location>
    <ligand>
        <name>substrate</name>
    </ligand>
</feature>
<evidence type="ECO:0000256" key="4">
    <source>
        <dbReference type="HAMAP-Rule" id="MF_00171"/>
    </source>
</evidence>
<protein>
    <recommendedName>
        <fullName evidence="4">tRNA pseudouridine synthase A</fullName>
        <ecNumber evidence="4">5.4.99.12</ecNumber>
    </recommendedName>
    <alternativeName>
        <fullName evidence="4">tRNA pseudouridine(38-40) synthase</fullName>
    </alternativeName>
    <alternativeName>
        <fullName evidence="4">tRNA pseudouridylate synthase I</fullName>
    </alternativeName>
    <alternativeName>
        <fullName evidence="4">tRNA-uridine isomerase I</fullName>
    </alternativeName>
</protein>
<keyword evidence="10" id="KW-1185">Reference proteome</keyword>
<dbReference type="Proteomes" id="UP000232196">
    <property type="component" value="Unassembled WGS sequence"/>
</dbReference>
<dbReference type="Gene3D" id="3.30.70.660">
    <property type="entry name" value="Pseudouridine synthase I, catalytic domain, C-terminal subdomain"/>
    <property type="match status" value="1"/>
</dbReference>
<gene>
    <name evidence="4" type="primary">truA</name>
    <name evidence="9" type="ORF">CH357_15890</name>
</gene>
<evidence type="ECO:0000256" key="3">
    <source>
        <dbReference type="ARBA" id="ARBA00023235"/>
    </source>
</evidence>
<dbReference type="SUPFAM" id="SSF55120">
    <property type="entry name" value="Pseudouridine synthase"/>
    <property type="match status" value="1"/>
</dbReference>
<dbReference type="RefSeq" id="WP_100707743.1">
    <property type="nucleotide sequence ID" value="NZ_NPDL01000007.1"/>
</dbReference>
<dbReference type="GO" id="GO:0003723">
    <property type="term" value="F:RNA binding"/>
    <property type="evidence" value="ECO:0007669"/>
    <property type="project" value="InterPro"/>
</dbReference>
<keyword evidence="2 4" id="KW-0819">tRNA processing</keyword>
<evidence type="ECO:0000256" key="7">
    <source>
        <dbReference type="RuleBase" id="RU003792"/>
    </source>
</evidence>
<dbReference type="GO" id="GO:0031119">
    <property type="term" value="P:tRNA pseudouridine synthesis"/>
    <property type="evidence" value="ECO:0007669"/>
    <property type="project" value="UniProtKB-UniRule"/>
</dbReference>
<dbReference type="Pfam" id="PF01416">
    <property type="entry name" value="PseudoU_synth_1"/>
    <property type="match status" value="1"/>
</dbReference>
<dbReference type="OrthoDB" id="9811823at2"/>
<organism evidence="9 10">
    <name type="scientific">Leptospira hartskeerlii</name>
    <dbReference type="NCBI Taxonomy" id="2023177"/>
    <lineage>
        <taxon>Bacteria</taxon>
        <taxon>Pseudomonadati</taxon>
        <taxon>Spirochaetota</taxon>
        <taxon>Spirochaetia</taxon>
        <taxon>Leptospirales</taxon>
        <taxon>Leptospiraceae</taxon>
        <taxon>Leptospira</taxon>
    </lineage>
</organism>
<dbReference type="InterPro" id="IPR020094">
    <property type="entry name" value="TruA/RsuA/RluB/E/F_N"/>
</dbReference>
<dbReference type="CDD" id="cd02570">
    <property type="entry name" value="PseudoU_synth_EcTruA"/>
    <property type="match status" value="1"/>
</dbReference>
<dbReference type="AlphaFoldDB" id="A0A2M9XAG8"/>
<dbReference type="NCBIfam" id="TIGR00071">
    <property type="entry name" value="hisT_truA"/>
    <property type="match status" value="1"/>
</dbReference>
<dbReference type="InterPro" id="IPR020103">
    <property type="entry name" value="PsdUridine_synth_cat_dom_sf"/>
</dbReference>
<comment type="function">
    <text evidence="4">Formation of pseudouridine at positions 38, 39 and 40 in the anticodon stem and loop of transfer RNAs.</text>
</comment>
<dbReference type="Gene3D" id="3.30.70.580">
    <property type="entry name" value="Pseudouridine synthase I, catalytic domain, N-terminal subdomain"/>
    <property type="match status" value="1"/>
</dbReference>
<feature type="domain" description="Pseudouridine synthase I TruA alpha/beta" evidence="8">
    <location>
        <begin position="151"/>
        <end position="255"/>
    </location>
</feature>